<dbReference type="Pfam" id="PF00302">
    <property type="entry name" value="CAT"/>
    <property type="match status" value="1"/>
</dbReference>
<dbReference type="PANTHER" id="PTHR38474:SF1">
    <property type="entry name" value="SLR0299 PROTEIN"/>
    <property type="match status" value="1"/>
</dbReference>
<dbReference type="SMART" id="SM01059">
    <property type="entry name" value="CAT"/>
    <property type="match status" value="1"/>
</dbReference>
<dbReference type="RefSeq" id="WP_234862744.1">
    <property type="nucleotide sequence ID" value="NZ_JAKEVZ010000017.1"/>
</dbReference>
<dbReference type="InterPro" id="IPR023213">
    <property type="entry name" value="CAT-like_dom_sf"/>
</dbReference>
<dbReference type="Proteomes" id="UP001201449">
    <property type="component" value="Unassembled WGS sequence"/>
</dbReference>
<accession>A0ABS9BYZ2</accession>
<protein>
    <submittedName>
        <fullName evidence="1">Chloramphenicol acetyltransferase</fullName>
    </submittedName>
</protein>
<keyword evidence="2" id="KW-1185">Reference proteome</keyword>
<comment type="caution">
    <text evidence="1">The sequence shown here is derived from an EMBL/GenBank/DDBJ whole genome shotgun (WGS) entry which is preliminary data.</text>
</comment>
<dbReference type="Gene3D" id="3.30.559.10">
    <property type="entry name" value="Chloramphenicol acetyltransferase-like domain"/>
    <property type="match status" value="1"/>
</dbReference>
<evidence type="ECO:0000313" key="1">
    <source>
        <dbReference type="EMBL" id="MCF1752909.1"/>
    </source>
</evidence>
<reference evidence="1 2" key="1">
    <citation type="submission" date="2022-01" db="EMBL/GenBank/DDBJ databases">
        <title>Mariniradius saccharolyticus sp. nov., isolated from sediment of a river.</title>
        <authorList>
            <person name="Liu H."/>
        </authorList>
    </citation>
    <scope>NUCLEOTIDE SEQUENCE [LARGE SCALE GENOMIC DNA]</scope>
    <source>
        <strain evidence="1 2">RY-2</strain>
    </source>
</reference>
<evidence type="ECO:0000313" key="2">
    <source>
        <dbReference type="Proteomes" id="UP001201449"/>
    </source>
</evidence>
<dbReference type="EMBL" id="JAKEVZ010000017">
    <property type="protein sequence ID" value="MCF1752909.1"/>
    <property type="molecule type" value="Genomic_DNA"/>
</dbReference>
<dbReference type="InterPro" id="IPR001707">
    <property type="entry name" value="Cmp_AcTrfase"/>
</dbReference>
<gene>
    <name evidence="1" type="ORF">L0U89_17760</name>
</gene>
<organism evidence="1 2">
    <name type="scientific">Mariniradius sediminis</name>
    <dbReference type="NCBI Taxonomy" id="2909237"/>
    <lineage>
        <taxon>Bacteria</taxon>
        <taxon>Pseudomonadati</taxon>
        <taxon>Bacteroidota</taxon>
        <taxon>Cytophagia</taxon>
        <taxon>Cytophagales</taxon>
        <taxon>Cyclobacteriaceae</taxon>
        <taxon>Mariniradius</taxon>
    </lineage>
</organism>
<sequence length="207" mass="23948">MFEVIEIEKWSRKDHFLFFREFDEPFFGVTVRVDMTHCYKKSKENGDSLFLLYLHAALTAANEIENFRMRINGAEVRLYERVHASPTINRPDNTFGFSYLNYDEDFYEFAEKAKVEIETVKNGTGLQPAISGENVIHFSAIPWLEFSSVSHARSFSFPDSCPKISFGKITEANGIWTMPVSIHVHHALLDGYHVGLFVERFQHLLNT</sequence>
<dbReference type="SUPFAM" id="SSF52777">
    <property type="entry name" value="CoA-dependent acyltransferases"/>
    <property type="match status" value="1"/>
</dbReference>
<name>A0ABS9BYZ2_9BACT</name>
<proteinExistence type="predicted"/>
<dbReference type="PIRSF" id="PIRSF000440">
    <property type="entry name" value="CAT"/>
    <property type="match status" value="1"/>
</dbReference>
<dbReference type="PANTHER" id="PTHR38474">
    <property type="entry name" value="SLR0299 PROTEIN"/>
    <property type="match status" value="1"/>
</dbReference>